<protein>
    <submittedName>
        <fullName evidence="3">Putative secreted protein</fullName>
    </submittedName>
</protein>
<evidence type="ECO:0000313" key="3">
    <source>
        <dbReference type="EMBL" id="CEA16599.1"/>
    </source>
</evidence>
<feature type="domain" description="Gfo/Idh/MocA-like oxidoreductase bacterial type C-terminal" evidence="2">
    <location>
        <begin position="195"/>
        <end position="428"/>
    </location>
</feature>
<dbReference type="SUPFAM" id="SSF51735">
    <property type="entry name" value="NAD(P)-binding Rossmann-fold domains"/>
    <property type="match status" value="1"/>
</dbReference>
<name>A0A098C0Y6_9BACT</name>
<dbReference type="GO" id="GO:0000166">
    <property type="term" value="F:nucleotide binding"/>
    <property type="evidence" value="ECO:0007669"/>
    <property type="project" value="InterPro"/>
</dbReference>
<organism evidence="3 4">
    <name type="scientific">Fermentimonas caenicola</name>
    <dbReference type="NCBI Taxonomy" id="1562970"/>
    <lineage>
        <taxon>Bacteria</taxon>
        <taxon>Pseudomonadati</taxon>
        <taxon>Bacteroidota</taxon>
        <taxon>Bacteroidia</taxon>
        <taxon>Bacteroidales</taxon>
        <taxon>Dysgonomonadaceae</taxon>
        <taxon>Fermentimonas</taxon>
    </lineage>
</organism>
<dbReference type="SUPFAM" id="SSF55347">
    <property type="entry name" value="Glyceraldehyde-3-phosphate dehydrogenase-like, C-terminal domain"/>
    <property type="match status" value="1"/>
</dbReference>
<dbReference type="STRING" id="1562970.ING2E5B_1861"/>
<evidence type="ECO:0000259" key="2">
    <source>
        <dbReference type="Pfam" id="PF19051"/>
    </source>
</evidence>
<dbReference type="Pfam" id="PF19051">
    <property type="entry name" value="GFO_IDH_MocA_C2"/>
    <property type="match status" value="1"/>
</dbReference>
<dbReference type="InterPro" id="IPR036291">
    <property type="entry name" value="NAD(P)-bd_dom_sf"/>
</dbReference>
<dbReference type="PANTHER" id="PTHR43818:SF5">
    <property type="entry name" value="OXIDOREDUCTASE FAMILY PROTEIN"/>
    <property type="match status" value="1"/>
</dbReference>
<reference evidence="3 4" key="1">
    <citation type="submission" date="2014-08" db="EMBL/GenBank/DDBJ databases">
        <authorList>
            <person name="Wibberg D."/>
        </authorList>
    </citation>
    <scope>NUCLEOTIDE SEQUENCE [LARGE SCALE GENOMIC DNA]</scope>
    <source>
        <strain evidence="4">ING2-E5B</strain>
    </source>
</reference>
<dbReference type="EMBL" id="LN515532">
    <property type="protein sequence ID" value="CEA16599.1"/>
    <property type="molecule type" value="Genomic_DNA"/>
</dbReference>
<dbReference type="Gene3D" id="3.30.360.10">
    <property type="entry name" value="Dihydrodipicolinate Reductase, domain 2"/>
    <property type="match status" value="1"/>
</dbReference>
<dbReference type="OrthoDB" id="9763611at2"/>
<feature type="domain" description="Gfo/Idh/MocA-like oxidoreductase N-terminal" evidence="1">
    <location>
        <begin position="38"/>
        <end position="161"/>
    </location>
</feature>
<dbReference type="PANTHER" id="PTHR43818">
    <property type="entry name" value="BCDNA.GH03377"/>
    <property type="match status" value="1"/>
</dbReference>
<dbReference type="Pfam" id="PF01408">
    <property type="entry name" value="GFO_IDH_MocA"/>
    <property type="match status" value="1"/>
</dbReference>
<proteinExistence type="predicted"/>
<dbReference type="AlphaFoldDB" id="A0A098C0Y6"/>
<evidence type="ECO:0000259" key="1">
    <source>
        <dbReference type="Pfam" id="PF01408"/>
    </source>
</evidence>
<dbReference type="InterPro" id="IPR000683">
    <property type="entry name" value="Gfo/Idh/MocA-like_OxRdtase_N"/>
</dbReference>
<dbReference type="Proteomes" id="UP000032417">
    <property type="component" value="Chromosome 1"/>
</dbReference>
<gene>
    <name evidence="3" type="ORF">ING2E5B_1861</name>
</gene>
<dbReference type="InterPro" id="IPR043906">
    <property type="entry name" value="Gfo/Idh/MocA_OxRdtase_bact_C"/>
</dbReference>
<dbReference type="InterPro" id="IPR050463">
    <property type="entry name" value="Gfo/Idh/MocA_oxidrdct_glycsds"/>
</dbReference>
<sequence length="432" mass="47766">MNRRNFIKSSSLATVALASGLNSYSTPINRSSQKGVLKLGLIGSGWYGMVIAKAALQAGNVIISAVADVDTEHLSNSIAELTSLQGSTPRGFKDYKELLDVSDLDGVMIGTPPHWHALQFIAACEKGLPIYCEKPLSYDVDEGKAMVEAARKAGNIVQIGFQRRQNKAFKKAKDLIQDGRIGEVYQIGAQIHYNPGTQDTTIQNPPESLDWDEWCGPAPKLPYSPSIGHLAWRLEKEYGNGHLVDWGIHNIDIIRTIMGYGMPQSIQASGGLYKLKGKITTPDTLTATLNYSEVPLVWQHRLWGTGEIDSQYNNGVFFYGDKGTLFASDNRLIIKPTGNNQEQEVIDLPTPDMQEKHVEEFINAVRSNNKDLISCTTLDGFHSSASVLLSMIAYETGENLIWDNQKGTVTNSENAVKLLARPYRQGYNRPKY</sequence>
<dbReference type="KEGG" id="pbt:ING2E5B_1861"/>
<keyword evidence="4" id="KW-1185">Reference proteome</keyword>
<dbReference type="HOGENOM" id="CLU_023194_24_0_10"/>
<accession>A0A098C0Y6</accession>
<evidence type="ECO:0000313" key="4">
    <source>
        <dbReference type="Proteomes" id="UP000032417"/>
    </source>
</evidence>
<dbReference type="Gene3D" id="3.40.50.720">
    <property type="entry name" value="NAD(P)-binding Rossmann-like Domain"/>
    <property type="match status" value="1"/>
</dbReference>